<dbReference type="GO" id="GO:0005634">
    <property type="term" value="C:nucleus"/>
    <property type="evidence" value="ECO:0007669"/>
    <property type="project" value="TreeGrafter"/>
</dbReference>
<dbReference type="Gene3D" id="1.20.272.10">
    <property type="match status" value="1"/>
</dbReference>
<dbReference type="GO" id="GO:0003689">
    <property type="term" value="F:DNA clamp loader activity"/>
    <property type="evidence" value="ECO:0007669"/>
    <property type="project" value="TreeGrafter"/>
</dbReference>
<dbReference type="SUPFAM" id="SSF52540">
    <property type="entry name" value="P-loop containing nucleoside triphosphate hydrolases"/>
    <property type="match status" value="1"/>
</dbReference>
<feature type="compositionally biased region" description="Low complexity" evidence="3">
    <location>
        <begin position="1"/>
        <end position="10"/>
    </location>
</feature>
<feature type="region of interest" description="Disordered" evidence="3">
    <location>
        <begin position="170"/>
        <end position="202"/>
    </location>
</feature>
<organism evidence="4 5">
    <name type="scientific">Camellia sinensis var. sinensis</name>
    <name type="common">China tea</name>
    <dbReference type="NCBI Taxonomy" id="542762"/>
    <lineage>
        <taxon>Eukaryota</taxon>
        <taxon>Viridiplantae</taxon>
        <taxon>Streptophyta</taxon>
        <taxon>Embryophyta</taxon>
        <taxon>Tracheophyta</taxon>
        <taxon>Spermatophyta</taxon>
        <taxon>Magnoliopsida</taxon>
        <taxon>eudicotyledons</taxon>
        <taxon>Gunneridae</taxon>
        <taxon>Pentapetalae</taxon>
        <taxon>asterids</taxon>
        <taxon>Ericales</taxon>
        <taxon>Theaceae</taxon>
        <taxon>Camellia</taxon>
    </lineage>
</organism>
<dbReference type="InterPro" id="IPR047854">
    <property type="entry name" value="RFC_lid"/>
</dbReference>
<accession>A0A4V3WMC6</accession>
<dbReference type="EMBL" id="SDRB02009617">
    <property type="protein sequence ID" value="THG08057.1"/>
    <property type="molecule type" value="Genomic_DNA"/>
</dbReference>
<dbReference type="GO" id="GO:0003677">
    <property type="term" value="F:DNA binding"/>
    <property type="evidence" value="ECO:0007669"/>
    <property type="project" value="InterPro"/>
</dbReference>
<dbReference type="GO" id="GO:0006261">
    <property type="term" value="P:DNA-templated DNA replication"/>
    <property type="evidence" value="ECO:0007669"/>
    <property type="project" value="TreeGrafter"/>
</dbReference>
<sequence>MPTLPTSTSTFPPPPPLVFFPLPRKENRRKETRRQFPPSSSMPSPYTITNSLPNTTTNWSQKVGNYITRKGNSSSSSKNLDLTEESLEEFNRRNEMLFDKKISSNNNNKTTGYSPYSRGLTDSSLALHRQRLSSATSPERESNASTSISSGSKSSFIVKIQEWGSNFVSGSKEAKRARPAGTRWSQHTRTLSSSSTSSSLSTKTALTTLAKELGLEAQIVTVGLKGKKPLRERDSENPPLPVSPLLLPPVPLPPFAQPLPPPAYPPQAAHFFGRQTAPSQPRFQQFAQTSEQPPPSPPPTPLQTQPPPPPPPLRTPQPPPLSPPSPPLQTPQPPPLSPPPPQAQASFPESTYVWADRYRPEALKDFICNRDKALELKALAKKEDCGHFIFEGPPGVGKKTMIWALLRESYGEDKVQTKEELKKFVLKGEVVSSIKVSVKISPQHVEVNLSEVKGYEKHVIVELMQETINRLAKKALQCNKDNCRVIILYEADKLSADALLYIKWQLGRHKGCSKVFFCCSDASKLQPIMSLCTVVKLLPPSNEEIVKVLEFIAKQEGIELPHQLADKIAINAKNNLRQAIRSLEATWQANSALTEDQEIMIGWEGDIANIAKNIVEEQSPKQLYVIRGKLQNLIEHNVCPSFIIDALVRELKKCSADEFQEQIDSLYDEYKKTARKRDEDSLKRHKDPVKKNLHHFMRIEGKKTINTNDEHVFYFRFDNLLQDEMKQSFEC</sequence>
<feature type="region of interest" description="Disordered" evidence="3">
    <location>
        <begin position="101"/>
        <end position="120"/>
    </location>
</feature>
<feature type="compositionally biased region" description="Polar residues" evidence="3">
    <location>
        <begin position="109"/>
        <end position="120"/>
    </location>
</feature>
<dbReference type="GO" id="GO:0006281">
    <property type="term" value="P:DNA repair"/>
    <property type="evidence" value="ECO:0007669"/>
    <property type="project" value="TreeGrafter"/>
</dbReference>
<name>A0A4V3WMC6_CAMSN</name>
<dbReference type="InterPro" id="IPR027417">
    <property type="entry name" value="P-loop_NTPase"/>
</dbReference>
<comment type="caution">
    <text evidence="4">The sequence shown here is derived from an EMBL/GenBank/DDBJ whole genome shotgun (WGS) entry which is preliminary data.</text>
</comment>
<dbReference type="PANTHER" id="PTHR11669:SF52">
    <property type="entry name" value="OS10G0574500 PROTEIN"/>
    <property type="match status" value="1"/>
</dbReference>
<feature type="compositionally biased region" description="Low complexity" evidence="3">
    <location>
        <begin position="190"/>
        <end position="202"/>
    </location>
</feature>
<keyword evidence="5" id="KW-1185">Reference proteome</keyword>
<protein>
    <recommendedName>
        <fullName evidence="6">AAA+ ATPase domain-containing protein</fullName>
    </recommendedName>
</protein>
<feature type="region of interest" description="Disordered" evidence="3">
    <location>
        <begin position="1"/>
        <end position="59"/>
    </location>
</feature>
<feature type="compositionally biased region" description="Polar residues" evidence="3">
    <location>
        <begin position="37"/>
        <end position="59"/>
    </location>
</feature>
<feature type="compositionally biased region" description="Polar residues" evidence="3">
    <location>
        <begin position="276"/>
        <end position="287"/>
    </location>
</feature>
<dbReference type="GO" id="GO:0005663">
    <property type="term" value="C:DNA replication factor C complex"/>
    <property type="evidence" value="ECO:0007669"/>
    <property type="project" value="TreeGrafter"/>
</dbReference>
<dbReference type="FunFam" id="1.10.8.60:FF:000030">
    <property type="entry name" value="replication factor C subunit 3"/>
    <property type="match status" value="1"/>
</dbReference>
<dbReference type="InterPro" id="IPR050238">
    <property type="entry name" value="DNA_Rep/Repair_Clamp_Loader"/>
</dbReference>
<evidence type="ECO:0000256" key="3">
    <source>
        <dbReference type="SAM" id="MobiDB-lite"/>
    </source>
</evidence>
<reference evidence="4 5" key="1">
    <citation type="journal article" date="2018" name="Proc. Natl. Acad. Sci. U.S.A.">
        <title>Draft genome sequence of Camellia sinensis var. sinensis provides insights into the evolution of the tea genome and tea quality.</title>
        <authorList>
            <person name="Wei C."/>
            <person name="Yang H."/>
            <person name="Wang S."/>
            <person name="Zhao J."/>
            <person name="Liu C."/>
            <person name="Gao L."/>
            <person name="Xia E."/>
            <person name="Lu Y."/>
            <person name="Tai Y."/>
            <person name="She G."/>
            <person name="Sun J."/>
            <person name="Cao H."/>
            <person name="Tong W."/>
            <person name="Gao Q."/>
            <person name="Li Y."/>
            <person name="Deng W."/>
            <person name="Jiang X."/>
            <person name="Wang W."/>
            <person name="Chen Q."/>
            <person name="Zhang S."/>
            <person name="Li H."/>
            <person name="Wu J."/>
            <person name="Wang P."/>
            <person name="Li P."/>
            <person name="Shi C."/>
            <person name="Zheng F."/>
            <person name="Jian J."/>
            <person name="Huang B."/>
            <person name="Shan D."/>
            <person name="Shi M."/>
            <person name="Fang C."/>
            <person name="Yue Y."/>
            <person name="Li F."/>
            <person name="Li D."/>
            <person name="Wei S."/>
            <person name="Han B."/>
            <person name="Jiang C."/>
            <person name="Yin Y."/>
            <person name="Xia T."/>
            <person name="Zhang Z."/>
            <person name="Bennetzen J.L."/>
            <person name="Zhao S."/>
            <person name="Wan X."/>
        </authorList>
    </citation>
    <scope>NUCLEOTIDE SEQUENCE [LARGE SCALE GENOMIC DNA]</scope>
    <source>
        <strain evidence="5">cv. Shuchazao</strain>
        <tissue evidence="4">Leaf</tissue>
    </source>
</reference>
<evidence type="ECO:0008006" key="6">
    <source>
        <dbReference type="Google" id="ProtNLM"/>
    </source>
</evidence>
<dbReference type="CDD" id="cd18140">
    <property type="entry name" value="HLD_clamp_RFC"/>
    <property type="match status" value="1"/>
</dbReference>
<feature type="region of interest" description="Disordered" evidence="3">
    <location>
        <begin position="129"/>
        <end position="150"/>
    </location>
</feature>
<gene>
    <name evidence="4" type="ORF">TEA_003418</name>
</gene>
<dbReference type="InterPro" id="IPR008921">
    <property type="entry name" value="DNA_pol3_clamp-load_cplx_C"/>
</dbReference>
<dbReference type="Gene3D" id="3.40.50.300">
    <property type="entry name" value="P-loop containing nucleotide triphosphate hydrolases"/>
    <property type="match status" value="1"/>
</dbReference>
<evidence type="ECO:0000313" key="5">
    <source>
        <dbReference type="Proteomes" id="UP000306102"/>
    </source>
</evidence>
<evidence type="ECO:0000256" key="2">
    <source>
        <dbReference type="ARBA" id="ARBA00022840"/>
    </source>
</evidence>
<feature type="compositionally biased region" description="Pro residues" evidence="3">
    <location>
        <begin position="292"/>
        <end position="342"/>
    </location>
</feature>
<dbReference type="SUPFAM" id="SSF48019">
    <property type="entry name" value="post-AAA+ oligomerization domain-like"/>
    <property type="match status" value="1"/>
</dbReference>
<keyword evidence="2" id="KW-0067">ATP-binding</keyword>
<dbReference type="GO" id="GO:0005524">
    <property type="term" value="F:ATP binding"/>
    <property type="evidence" value="ECO:0007669"/>
    <property type="project" value="UniProtKB-KW"/>
</dbReference>
<evidence type="ECO:0000256" key="1">
    <source>
        <dbReference type="ARBA" id="ARBA00022741"/>
    </source>
</evidence>
<dbReference type="Gene3D" id="1.10.8.60">
    <property type="match status" value="1"/>
</dbReference>
<dbReference type="PANTHER" id="PTHR11669">
    <property type="entry name" value="REPLICATION FACTOR C / DNA POLYMERASE III GAMMA-TAU SUBUNIT"/>
    <property type="match status" value="1"/>
</dbReference>
<evidence type="ECO:0000313" key="4">
    <source>
        <dbReference type="EMBL" id="THG08057.1"/>
    </source>
</evidence>
<dbReference type="AlphaFoldDB" id="A0A4V3WMC6"/>
<keyword evidence="1" id="KW-0547">Nucleotide-binding</keyword>
<feature type="region of interest" description="Disordered" evidence="3">
    <location>
        <begin position="276"/>
        <end position="347"/>
    </location>
</feature>
<proteinExistence type="predicted"/>
<dbReference type="Proteomes" id="UP000306102">
    <property type="component" value="Unassembled WGS sequence"/>
</dbReference>
<dbReference type="Pfam" id="PF21960">
    <property type="entry name" value="RCF1-5-like_lid"/>
    <property type="match status" value="1"/>
</dbReference>
<dbReference type="STRING" id="542762.A0A4V3WMC6"/>